<feature type="transmembrane region" description="Helical" evidence="1">
    <location>
        <begin position="263"/>
        <end position="281"/>
    </location>
</feature>
<feature type="transmembrane region" description="Helical" evidence="1">
    <location>
        <begin position="125"/>
        <end position="149"/>
    </location>
</feature>
<dbReference type="RefSeq" id="WP_002963191.1">
    <property type="nucleotide sequence ID" value="NZ_CP029490.1"/>
</dbReference>
<name>A0ABM6W756_9STRE</name>
<dbReference type="PROSITE" id="PS51108">
    <property type="entry name" value="PTS_EIID"/>
    <property type="match status" value="1"/>
</dbReference>
<keyword evidence="1" id="KW-1133">Transmembrane helix</keyword>
<keyword evidence="1" id="KW-0472">Membrane</keyword>
<keyword evidence="3" id="KW-1185">Reference proteome</keyword>
<keyword evidence="1" id="KW-0812">Transmembrane</keyword>
<dbReference type="PANTHER" id="PTHR32502">
    <property type="entry name" value="N-ACETYLGALACTOSAMINE PERMEASE II COMPONENT-RELATED"/>
    <property type="match status" value="1"/>
</dbReference>
<evidence type="ECO:0000313" key="2">
    <source>
        <dbReference type="EMBL" id="AWN21530.1"/>
    </source>
</evidence>
<organism evidence="2 3">
    <name type="scientific">Streptococcus sobrinus</name>
    <dbReference type="NCBI Taxonomy" id="1310"/>
    <lineage>
        <taxon>Bacteria</taxon>
        <taxon>Bacillati</taxon>
        <taxon>Bacillota</taxon>
        <taxon>Bacilli</taxon>
        <taxon>Lactobacillales</taxon>
        <taxon>Streptococcaceae</taxon>
        <taxon>Streptococcus</taxon>
    </lineage>
</organism>
<sequence length="307" mass="33714">MADNNKITLTKSDRFKTFIRSYFLLSSFNYERMQNGGVAYTFIPAIRKLYKSKEDRAAALKRHLEFFNTHPFMANPIFGVTLALEEDRANGAKVDDAAISGVKVGMMGPLAGAGDPLFWFTLRPILLSLGASLAVSGNVLGPILFYVLWNVMAFVVKWYGQEFGYRAGTAITDDVSGNLLQQVTRGASMMGMFVIGSLIERWVTITFTPVVSTVKQQSGAYIEWDKLPAGVKGIKEALTQYNLGKGKSLDINKVTTLQDNLDSLIPGLAALGLTFLCMYLLKKRVSPIIIILGIFVVAIVVHVIGLI</sequence>
<accession>A0ABM6W756</accession>
<dbReference type="NCBIfam" id="TIGR00828">
    <property type="entry name" value="EIID-AGA"/>
    <property type="match status" value="1"/>
</dbReference>
<dbReference type="Pfam" id="PF03613">
    <property type="entry name" value="EIID-AGA"/>
    <property type="match status" value="1"/>
</dbReference>
<gene>
    <name evidence="2" type="ORF">DK182_09445</name>
</gene>
<reference evidence="2 3" key="1">
    <citation type="submission" date="2018-05" db="EMBL/GenBank/DDBJ databases">
        <title>Complete genome sequences of Streptococcus sobrinus.</title>
        <authorList>
            <person name="Sales M."/>
            <person name="Jensen P.A."/>
        </authorList>
    </citation>
    <scope>NUCLEOTIDE SEQUENCE [LARGE SCALE GENOMIC DNA]</scope>
    <source>
        <strain evidence="2 3">SL1</strain>
    </source>
</reference>
<dbReference type="EMBL" id="CP029490">
    <property type="protein sequence ID" value="AWN21530.1"/>
    <property type="molecule type" value="Genomic_DNA"/>
</dbReference>
<evidence type="ECO:0000256" key="1">
    <source>
        <dbReference type="SAM" id="Phobius"/>
    </source>
</evidence>
<dbReference type="PANTHER" id="PTHR32502:SF27">
    <property type="entry name" value="PTS SYSTEM, MANNOSE-SPECIFIC IID COMPONENT"/>
    <property type="match status" value="1"/>
</dbReference>
<dbReference type="InterPro" id="IPR050303">
    <property type="entry name" value="GatZ_KbaZ_carbometab"/>
</dbReference>
<dbReference type="InterPro" id="IPR004704">
    <property type="entry name" value="PTS_IID_man"/>
</dbReference>
<dbReference type="Proteomes" id="UP000245369">
    <property type="component" value="Chromosome"/>
</dbReference>
<protein>
    <submittedName>
        <fullName evidence="2">PTS system mannose/fructose/sorbose family transporter subunit IID</fullName>
    </submittedName>
</protein>
<feature type="transmembrane region" description="Helical" evidence="1">
    <location>
        <begin position="288"/>
        <end position="306"/>
    </location>
</feature>
<proteinExistence type="predicted"/>
<evidence type="ECO:0000313" key="3">
    <source>
        <dbReference type="Proteomes" id="UP000245369"/>
    </source>
</evidence>
<dbReference type="GeneID" id="93924728"/>